<sequence length="172" mass="19115">MLFSSWQDLWRVLSIGAVSYIFLILFLRISGKRTLTKMNAFDLVVTVALGSTLATIFLNKQVSLAEGLTAYVLLIGMQYTVAWLSLHSSKFNEFIKSCPDLLYYQGQFIESALNKNRVLKSEIIQAIRSSGYSSMEDVEAVVFETDGSMSVIKRSSSNSTASTLSDIDPKKS</sequence>
<evidence type="ECO:0000256" key="6">
    <source>
        <dbReference type="ARBA" id="ARBA00023136"/>
    </source>
</evidence>
<dbReference type="STRING" id="1399.VL14_14180"/>
<keyword evidence="5 7" id="KW-1133">Transmembrane helix</keyword>
<dbReference type="PANTHER" id="PTHR34582:SF6">
    <property type="entry name" value="UPF0702 TRANSMEMBRANE PROTEIN YCAP"/>
    <property type="match status" value="1"/>
</dbReference>
<evidence type="ECO:0000313" key="11">
    <source>
        <dbReference type="Proteomes" id="UP000252731"/>
    </source>
</evidence>
<reference evidence="10 11" key="1">
    <citation type="submission" date="2018-06" db="EMBL/GenBank/DDBJ databases">
        <title>Freshwater and sediment microbial communities from various areas in North America, analyzing microbe dynamics in response to fracking.</title>
        <authorList>
            <person name="Lamendella R."/>
        </authorList>
    </citation>
    <scope>NUCLEOTIDE SEQUENCE [LARGE SCALE GENOMIC DNA]</scope>
    <source>
        <strain evidence="10 11">14_TX</strain>
    </source>
</reference>
<dbReference type="Pfam" id="PF04239">
    <property type="entry name" value="DUF421"/>
    <property type="match status" value="1"/>
</dbReference>
<comment type="similarity">
    <text evidence="2">Belongs to the UPF0702 family.</text>
</comment>
<dbReference type="Proteomes" id="UP000252731">
    <property type="component" value="Unassembled WGS sequence"/>
</dbReference>
<dbReference type="Pfam" id="PF20730">
    <property type="entry name" value="YetF_N"/>
    <property type="match status" value="1"/>
</dbReference>
<dbReference type="Gene3D" id="3.30.240.20">
    <property type="entry name" value="bsu07140 like domains"/>
    <property type="match status" value="1"/>
</dbReference>
<dbReference type="GO" id="GO:0005886">
    <property type="term" value="C:plasma membrane"/>
    <property type="evidence" value="ECO:0007669"/>
    <property type="project" value="UniProtKB-SubCell"/>
</dbReference>
<feature type="domain" description="YetF C-terminal" evidence="8">
    <location>
        <begin position="87"/>
        <end position="158"/>
    </location>
</feature>
<feature type="transmembrane region" description="Helical" evidence="7">
    <location>
        <begin position="68"/>
        <end position="86"/>
    </location>
</feature>
<dbReference type="OrthoDB" id="9793799at2"/>
<keyword evidence="11" id="KW-1185">Reference proteome</keyword>
<keyword evidence="4 7" id="KW-0812">Transmembrane</keyword>
<feature type="transmembrane region" description="Helical" evidence="7">
    <location>
        <begin position="41"/>
        <end position="62"/>
    </location>
</feature>
<dbReference type="PANTHER" id="PTHR34582">
    <property type="entry name" value="UPF0702 TRANSMEMBRANE PROTEIN YCAP"/>
    <property type="match status" value="1"/>
</dbReference>
<accession>A0A366JVD0</accession>
<comment type="subcellular location">
    <subcellularLocation>
        <location evidence="1">Cell membrane</location>
        <topology evidence="1">Multi-pass membrane protein</topology>
    </subcellularLocation>
</comment>
<feature type="transmembrane region" description="Helical" evidence="7">
    <location>
        <begin position="12"/>
        <end position="29"/>
    </location>
</feature>
<keyword evidence="3" id="KW-1003">Cell membrane</keyword>
<dbReference type="InterPro" id="IPR048454">
    <property type="entry name" value="YetF_N"/>
</dbReference>
<dbReference type="EMBL" id="QNSF01000006">
    <property type="protein sequence ID" value="RBP93183.1"/>
    <property type="molecule type" value="Genomic_DNA"/>
</dbReference>
<dbReference type="RefSeq" id="WP_113883138.1">
    <property type="nucleotide sequence ID" value="NZ_QNSF01000006.1"/>
</dbReference>
<evidence type="ECO:0000259" key="8">
    <source>
        <dbReference type="Pfam" id="PF04239"/>
    </source>
</evidence>
<evidence type="ECO:0000256" key="2">
    <source>
        <dbReference type="ARBA" id="ARBA00006448"/>
    </source>
</evidence>
<evidence type="ECO:0000256" key="5">
    <source>
        <dbReference type="ARBA" id="ARBA00022989"/>
    </source>
</evidence>
<gene>
    <name evidence="10" type="ORF">DFO70_106318</name>
</gene>
<protein>
    <submittedName>
        <fullName evidence="10">Uncharacterized membrane protein YcaP (DUF421 family)</fullName>
    </submittedName>
</protein>
<dbReference type="AlphaFoldDB" id="A0A366JVD0"/>
<feature type="domain" description="YetF-like N-terminal transmembrane" evidence="9">
    <location>
        <begin position="18"/>
        <end position="83"/>
    </location>
</feature>
<evidence type="ECO:0000256" key="3">
    <source>
        <dbReference type="ARBA" id="ARBA00022475"/>
    </source>
</evidence>
<proteinExistence type="inferred from homology"/>
<organism evidence="10 11">
    <name type="scientific">Cytobacillus firmus</name>
    <name type="common">Bacillus firmus</name>
    <dbReference type="NCBI Taxonomy" id="1399"/>
    <lineage>
        <taxon>Bacteria</taxon>
        <taxon>Bacillati</taxon>
        <taxon>Bacillota</taxon>
        <taxon>Bacilli</taxon>
        <taxon>Bacillales</taxon>
        <taxon>Bacillaceae</taxon>
        <taxon>Cytobacillus</taxon>
    </lineage>
</organism>
<dbReference type="InterPro" id="IPR007353">
    <property type="entry name" value="DUF421"/>
</dbReference>
<evidence type="ECO:0000313" key="10">
    <source>
        <dbReference type="EMBL" id="RBP93183.1"/>
    </source>
</evidence>
<comment type="caution">
    <text evidence="10">The sequence shown here is derived from an EMBL/GenBank/DDBJ whole genome shotgun (WGS) entry which is preliminary data.</text>
</comment>
<keyword evidence="6 7" id="KW-0472">Membrane</keyword>
<evidence type="ECO:0000256" key="4">
    <source>
        <dbReference type="ARBA" id="ARBA00022692"/>
    </source>
</evidence>
<evidence type="ECO:0000256" key="7">
    <source>
        <dbReference type="SAM" id="Phobius"/>
    </source>
</evidence>
<name>A0A366JVD0_CYTFI</name>
<dbReference type="InterPro" id="IPR023090">
    <property type="entry name" value="UPF0702_alpha/beta_dom_sf"/>
</dbReference>
<evidence type="ECO:0000256" key="1">
    <source>
        <dbReference type="ARBA" id="ARBA00004651"/>
    </source>
</evidence>
<evidence type="ECO:0000259" key="9">
    <source>
        <dbReference type="Pfam" id="PF20730"/>
    </source>
</evidence>